<evidence type="ECO:0000313" key="2">
    <source>
        <dbReference type="EMBL" id="PQA86237.1"/>
    </source>
</evidence>
<gene>
    <name evidence="2" type="ORF">CW354_17965</name>
</gene>
<accession>A0A2S7K142</accession>
<proteinExistence type="predicted"/>
<reference evidence="2 3" key="1">
    <citation type="submission" date="2017-12" db="EMBL/GenBank/DDBJ databases">
        <authorList>
            <person name="Hurst M.R.H."/>
        </authorList>
    </citation>
    <scope>NUCLEOTIDE SEQUENCE [LARGE SCALE GENOMIC DNA]</scope>
    <source>
        <strain evidence="2 3">SY-3-19</strain>
    </source>
</reference>
<feature type="compositionally biased region" description="Polar residues" evidence="1">
    <location>
        <begin position="42"/>
        <end position="51"/>
    </location>
</feature>
<organism evidence="2 3">
    <name type="scientific">Hyphococcus luteus</name>
    <dbReference type="NCBI Taxonomy" id="2058213"/>
    <lineage>
        <taxon>Bacteria</taxon>
        <taxon>Pseudomonadati</taxon>
        <taxon>Pseudomonadota</taxon>
        <taxon>Alphaproteobacteria</taxon>
        <taxon>Parvularculales</taxon>
        <taxon>Parvularculaceae</taxon>
        <taxon>Hyphococcus</taxon>
    </lineage>
</organism>
<evidence type="ECO:0000313" key="3">
    <source>
        <dbReference type="Proteomes" id="UP000239504"/>
    </source>
</evidence>
<protein>
    <submittedName>
        <fullName evidence="2">Uncharacterized protein</fullName>
    </submittedName>
</protein>
<sequence length="105" mass="11739">MESSSGQRSTHRLSPEMQELFFIEFSHYASFNLLAPASTVVNPGRQDTNGGRQRRCKMEPRGKSGTDIIILKIKLGNMHSCLTRVVASTKIKNAEITEFGSLRQI</sequence>
<feature type="region of interest" description="Disordered" evidence="1">
    <location>
        <begin position="42"/>
        <end position="61"/>
    </location>
</feature>
<dbReference type="Proteomes" id="UP000239504">
    <property type="component" value="Unassembled WGS sequence"/>
</dbReference>
<comment type="caution">
    <text evidence="2">The sequence shown here is derived from an EMBL/GenBank/DDBJ whole genome shotgun (WGS) entry which is preliminary data.</text>
</comment>
<name>A0A2S7K142_9PROT</name>
<dbReference type="AlphaFoldDB" id="A0A2S7K142"/>
<dbReference type="EMBL" id="PJCH01000015">
    <property type="protein sequence ID" value="PQA86237.1"/>
    <property type="molecule type" value="Genomic_DNA"/>
</dbReference>
<keyword evidence="3" id="KW-1185">Reference proteome</keyword>
<evidence type="ECO:0000256" key="1">
    <source>
        <dbReference type="SAM" id="MobiDB-lite"/>
    </source>
</evidence>